<dbReference type="Gene3D" id="2.60.120.290">
    <property type="entry name" value="Spermadhesin, CUB domain"/>
    <property type="match status" value="1"/>
</dbReference>
<evidence type="ECO:0000256" key="12">
    <source>
        <dbReference type="PROSITE-ProRule" id="PRU00059"/>
    </source>
</evidence>
<evidence type="ECO:0000256" key="3">
    <source>
        <dbReference type="ARBA" id="ARBA00022536"/>
    </source>
</evidence>
<dbReference type="PANTHER" id="PTHR24255">
    <property type="entry name" value="COMPLEMENT COMPONENT 1, S SUBCOMPONENT-RELATED"/>
    <property type="match status" value="1"/>
</dbReference>
<gene>
    <name evidence="15" type="primary">Masp2</name>
</gene>
<feature type="domain" description="CUB" evidence="14">
    <location>
        <begin position="19"/>
        <end position="138"/>
    </location>
</feature>
<keyword evidence="16" id="KW-1185">Reference proteome</keyword>
<dbReference type="InterPro" id="IPR049883">
    <property type="entry name" value="NOTCH1_EGF-like"/>
</dbReference>
<dbReference type="SMART" id="SM00042">
    <property type="entry name" value="CUB"/>
    <property type="match status" value="1"/>
</dbReference>
<comment type="subcellular location">
    <subcellularLocation>
        <location evidence="1">Secreted</location>
    </subcellularLocation>
</comment>
<dbReference type="InterPro" id="IPR000152">
    <property type="entry name" value="EGF-type_Asp/Asn_hydroxyl_site"/>
</dbReference>
<dbReference type="PROSITE" id="PS01180">
    <property type="entry name" value="CUB"/>
    <property type="match status" value="1"/>
</dbReference>
<name>A0A8C2VSE7_CHILA</name>
<reference evidence="15" key="2">
    <citation type="submission" date="2025-09" db="UniProtKB">
        <authorList>
            <consortium name="Ensembl"/>
        </authorList>
    </citation>
    <scope>IDENTIFICATION</scope>
</reference>
<dbReference type="PROSITE" id="PS01187">
    <property type="entry name" value="EGF_CA"/>
    <property type="match status" value="1"/>
</dbReference>
<dbReference type="Pfam" id="PF07645">
    <property type="entry name" value="EGF_CA"/>
    <property type="match status" value="1"/>
</dbReference>
<dbReference type="OMA" id="PNVYPNH"/>
<keyword evidence="3" id="KW-0245">EGF-like domain</keyword>
<evidence type="ECO:0000256" key="13">
    <source>
        <dbReference type="SAM" id="SignalP"/>
    </source>
</evidence>
<evidence type="ECO:0000256" key="10">
    <source>
        <dbReference type="ARBA" id="ARBA00022859"/>
    </source>
</evidence>
<dbReference type="PROSITE" id="PS00010">
    <property type="entry name" value="ASX_HYDROXYL"/>
    <property type="match status" value="1"/>
</dbReference>
<keyword evidence="7 13" id="KW-0732">Signal</keyword>
<dbReference type="InterPro" id="IPR018097">
    <property type="entry name" value="EGF_Ca-bd_CS"/>
</dbReference>
<organism evidence="15 16">
    <name type="scientific">Chinchilla lanigera</name>
    <name type="common">Long-tailed chinchilla</name>
    <name type="synonym">Chinchilla villidera</name>
    <dbReference type="NCBI Taxonomy" id="34839"/>
    <lineage>
        <taxon>Eukaryota</taxon>
        <taxon>Metazoa</taxon>
        <taxon>Chordata</taxon>
        <taxon>Craniata</taxon>
        <taxon>Vertebrata</taxon>
        <taxon>Euteleostomi</taxon>
        <taxon>Mammalia</taxon>
        <taxon>Eutheria</taxon>
        <taxon>Euarchontoglires</taxon>
        <taxon>Glires</taxon>
        <taxon>Rodentia</taxon>
        <taxon>Hystricomorpha</taxon>
        <taxon>Chinchillidae</taxon>
        <taxon>Chinchilla</taxon>
    </lineage>
</organism>
<evidence type="ECO:0000256" key="11">
    <source>
        <dbReference type="ARBA" id="ARBA00023157"/>
    </source>
</evidence>
<dbReference type="FunFam" id="2.60.120.290:FF:000012">
    <property type="entry name" value="mannan-binding lectin serine protease 1 isoform X1"/>
    <property type="match status" value="1"/>
</dbReference>
<dbReference type="GO" id="GO:0005509">
    <property type="term" value="F:calcium ion binding"/>
    <property type="evidence" value="ECO:0007669"/>
    <property type="project" value="InterPro"/>
</dbReference>
<dbReference type="InterPro" id="IPR001881">
    <property type="entry name" value="EGF-like_Ca-bd_dom"/>
</dbReference>
<dbReference type="AlphaFoldDB" id="A0A8C2VSE7"/>
<dbReference type="InterPro" id="IPR000859">
    <property type="entry name" value="CUB_dom"/>
</dbReference>
<evidence type="ECO:0000256" key="1">
    <source>
        <dbReference type="ARBA" id="ARBA00004613"/>
    </source>
</evidence>
<evidence type="ECO:0000259" key="14">
    <source>
        <dbReference type="PROSITE" id="PS01180"/>
    </source>
</evidence>
<dbReference type="InterPro" id="IPR000742">
    <property type="entry name" value="EGF"/>
</dbReference>
<evidence type="ECO:0000256" key="9">
    <source>
        <dbReference type="ARBA" id="ARBA00022801"/>
    </source>
</evidence>
<dbReference type="Proteomes" id="UP000694398">
    <property type="component" value="Unassembled WGS sequence"/>
</dbReference>
<evidence type="ECO:0000256" key="5">
    <source>
        <dbReference type="ARBA" id="ARBA00022670"/>
    </source>
</evidence>
<dbReference type="SMART" id="SM00181">
    <property type="entry name" value="EGF"/>
    <property type="match status" value="1"/>
</dbReference>
<dbReference type="GO" id="GO:0006508">
    <property type="term" value="P:proteolysis"/>
    <property type="evidence" value="ECO:0007669"/>
    <property type="project" value="UniProtKB-KW"/>
</dbReference>
<evidence type="ECO:0000256" key="8">
    <source>
        <dbReference type="ARBA" id="ARBA00022737"/>
    </source>
</evidence>
<keyword evidence="11" id="KW-1015">Disulfide bond</keyword>
<dbReference type="SMART" id="SM00179">
    <property type="entry name" value="EGF_CA"/>
    <property type="match status" value="1"/>
</dbReference>
<keyword evidence="5" id="KW-0645">Protease</keyword>
<sequence length="186" mass="20855">MRVLVLLGLLWGLAAATPLGPRWLEPVFGRLASPGFPGEYANHQQRRWALAAPPGYRLRLYFTHFDLELSYLCEYDFVKLSSGTKVLATLCGRESTDTERAPGNDTFYSPGPSLDVTFRSDYSNEKPFTGFEAFYAAEDINECQVSPGEPPPCDHHCHNYLGGFYCSCRAGYVLHQNKRTCSEQSL</sequence>
<dbReference type="CDD" id="cd00041">
    <property type="entry name" value="CUB"/>
    <property type="match status" value="1"/>
</dbReference>
<evidence type="ECO:0000313" key="15">
    <source>
        <dbReference type="Ensembl" id="ENSCLAP00000019970.1"/>
    </source>
</evidence>
<dbReference type="CDD" id="cd00054">
    <property type="entry name" value="EGF_CA"/>
    <property type="match status" value="1"/>
</dbReference>
<evidence type="ECO:0000256" key="4">
    <source>
        <dbReference type="ARBA" id="ARBA00022588"/>
    </source>
</evidence>
<evidence type="ECO:0000313" key="16">
    <source>
        <dbReference type="Proteomes" id="UP000694398"/>
    </source>
</evidence>
<evidence type="ECO:0000256" key="7">
    <source>
        <dbReference type="ARBA" id="ARBA00022729"/>
    </source>
</evidence>
<proteinExistence type="predicted"/>
<evidence type="ECO:0000256" key="6">
    <source>
        <dbReference type="ARBA" id="ARBA00022723"/>
    </source>
</evidence>
<dbReference type="FunFam" id="2.10.25.10:FF:000059">
    <property type="entry name" value="Mannan-binding lectin serine protease 1"/>
    <property type="match status" value="1"/>
</dbReference>
<keyword evidence="8" id="KW-0677">Repeat</keyword>
<feature type="chain" id="PRO_5034918266" description="CUB domain-containing protein" evidence="13">
    <location>
        <begin position="17"/>
        <end position="186"/>
    </location>
</feature>
<keyword evidence="4" id="KW-0399">Innate immunity</keyword>
<comment type="caution">
    <text evidence="12">Lacks conserved residue(s) required for the propagation of feature annotation.</text>
</comment>
<dbReference type="SUPFAM" id="SSF49854">
    <property type="entry name" value="Spermadhesin, CUB domain"/>
    <property type="match status" value="1"/>
</dbReference>
<reference evidence="15" key="1">
    <citation type="submission" date="2025-08" db="UniProtKB">
        <authorList>
            <consortium name="Ensembl"/>
        </authorList>
    </citation>
    <scope>IDENTIFICATION</scope>
</reference>
<keyword evidence="6" id="KW-0479">Metal-binding</keyword>
<dbReference type="PANTHER" id="PTHR24255:SF10">
    <property type="entry name" value="MANNAN-BINDING LECTIN SERINE PROTEASE 2"/>
    <property type="match status" value="1"/>
</dbReference>
<dbReference type="GeneTree" id="ENSGT00950000183084"/>
<dbReference type="Ensembl" id="ENSCLAT00000020163.1">
    <property type="protein sequence ID" value="ENSCLAP00000019970.1"/>
    <property type="gene ID" value="ENSCLAG00000013688.1"/>
</dbReference>
<keyword evidence="9" id="KW-0378">Hydrolase</keyword>
<dbReference type="GO" id="GO:0001867">
    <property type="term" value="P:complement activation, lectin pathway"/>
    <property type="evidence" value="ECO:0007669"/>
    <property type="project" value="TreeGrafter"/>
</dbReference>
<evidence type="ECO:0000256" key="2">
    <source>
        <dbReference type="ARBA" id="ARBA00022525"/>
    </source>
</evidence>
<keyword evidence="2" id="KW-0964">Secreted</keyword>
<keyword evidence="10" id="KW-0391">Immunity</keyword>
<accession>A0A8C2VSE7</accession>
<dbReference type="Pfam" id="PF00431">
    <property type="entry name" value="CUB"/>
    <property type="match status" value="1"/>
</dbReference>
<dbReference type="SUPFAM" id="SSF57196">
    <property type="entry name" value="EGF/Laminin"/>
    <property type="match status" value="1"/>
</dbReference>
<protein>
    <recommendedName>
        <fullName evidence="14">CUB domain-containing protein</fullName>
    </recommendedName>
</protein>
<dbReference type="GO" id="GO:0005615">
    <property type="term" value="C:extracellular space"/>
    <property type="evidence" value="ECO:0007669"/>
    <property type="project" value="TreeGrafter"/>
</dbReference>
<dbReference type="GO" id="GO:0004252">
    <property type="term" value="F:serine-type endopeptidase activity"/>
    <property type="evidence" value="ECO:0007669"/>
    <property type="project" value="TreeGrafter"/>
</dbReference>
<dbReference type="InterPro" id="IPR035914">
    <property type="entry name" value="Sperma_CUB_dom_sf"/>
</dbReference>
<dbReference type="Gene3D" id="2.10.25.10">
    <property type="entry name" value="Laminin"/>
    <property type="match status" value="1"/>
</dbReference>
<feature type="signal peptide" evidence="13">
    <location>
        <begin position="1"/>
        <end position="16"/>
    </location>
</feature>
<dbReference type="PROSITE" id="PS01186">
    <property type="entry name" value="EGF_2"/>
    <property type="match status" value="1"/>
</dbReference>